<keyword evidence="3 7" id="KW-1134">Transmembrane beta strand</keyword>
<dbReference type="EMBL" id="CP046401">
    <property type="protein sequence ID" value="QGY45157.1"/>
    <property type="molecule type" value="Genomic_DNA"/>
</dbReference>
<dbReference type="Gene3D" id="2.40.170.20">
    <property type="entry name" value="TonB-dependent receptor, beta-barrel domain"/>
    <property type="match status" value="1"/>
</dbReference>
<dbReference type="Pfam" id="PF13715">
    <property type="entry name" value="CarbopepD_reg_2"/>
    <property type="match status" value="1"/>
</dbReference>
<feature type="domain" description="TonB-dependent receptor plug" evidence="9">
    <location>
        <begin position="122"/>
        <end position="238"/>
    </location>
</feature>
<dbReference type="Gene3D" id="2.170.130.10">
    <property type="entry name" value="TonB-dependent receptor, plug domain"/>
    <property type="match status" value="1"/>
</dbReference>
<evidence type="ECO:0000256" key="4">
    <source>
        <dbReference type="ARBA" id="ARBA00022692"/>
    </source>
</evidence>
<keyword evidence="6 7" id="KW-0998">Cell outer membrane</keyword>
<feature type="signal peptide" evidence="8">
    <location>
        <begin position="1"/>
        <end position="21"/>
    </location>
</feature>
<evidence type="ECO:0000313" key="11">
    <source>
        <dbReference type="Proteomes" id="UP000428260"/>
    </source>
</evidence>
<dbReference type="NCBIfam" id="TIGR04056">
    <property type="entry name" value="OMP_RagA_SusC"/>
    <property type="match status" value="1"/>
</dbReference>
<proteinExistence type="inferred from homology"/>
<evidence type="ECO:0000313" key="10">
    <source>
        <dbReference type="EMBL" id="QGY45157.1"/>
    </source>
</evidence>
<evidence type="ECO:0000256" key="3">
    <source>
        <dbReference type="ARBA" id="ARBA00022452"/>
    </source>
</evidence>
<dbReference type="InterPro" id="IPR037066">
    <property type="entry name" value="Plug_dom_sf"/>
</dbReference>
<keyword evidence="5 7" id="KW-0472">Membrane</keyword>
<gene>
    <name evidence="10" type="ORF">GM418_16205</name>
</gene>
<dbReference type="InterPro" id="IPR012910">
    <property type="entry name" value="Plug_dom"/>
</dbReference>
<accession>A0A6I6JY66</accession>
<dbReference type="SUPFAM" id="SSF56935">
    <property type="entry name" value="Porins"/>
    <property type="match status" value="1"/>
</dbReference>
<dbReference type="InterPro" id="IPR008969">
    <property type="entry name" value="CarboxyPept-like_regulatory"/>
</dbReference>
<feature type="chain" id="PRO_5026174248" evidence="8">
    <location>
        <begin position="22"/>
        <end position="1068"/>
    </location>
</feature>
<dbReference type="InterPro" id="IPR023997">
    <property type="entry name" value="TonB-dep_OMP_SusC/RagA_CS"/>
</dbReference>
<dbReference type="KEGG" id="mcos:GM418_16205"/>
<sequence length="1068" mass="115870">MKKIALFLSILLFMGISMANAQTKVLTGTVTSSEDGTPIPGVSVAVKGTTLGTITNIDGEYSLQVPEDAQTLVASFVGMKKQEIPIGSSTTIDIVMEPDVFGIDEVVVTAMGISQERKGLGYNVQEVNSEKIATKPNADIVNSLSGQTSGVQITSSAGDAGASTYITIRGAASITGNNQPLFVVNGMPIISSGGSGGVGGVTTSSRSIDINPDDIESITVLKGGAATALYGLRAANGALIITTKSGKSVQQKKIEFHTSVSFDEISQVPERQTMWAQGNNGNWIGGNAASFGPKISELEYDGDTDYKWDPNGRLVPKGTGNGVPAQAYDQYKFFQTGISTNNRLNISNGNDMGSYYFSISHLDQEGIIPNNVYKRLTMRLNATTKLHEKVTIGTDFAYTNSVSTQIQKGSNVSGIMLGLVRTATTFDNSAGYEFADGTQRNYRNGGGYDNPYWVANNIAYDENVNRFTGSGNLNVRFTDYLSLSYTAGVDWFNRRYQDKFANNSRGYPSGYVEEYMNYNGIFNSDLLLNFQTDISESLNIKATLGHNMYETFFKRITGSAEGLEIERFYQLSNSANAVVSTATSNYRTAAIFGDIHLAWNDMLYLGVTGRNDWSTTMPEANLSAFYPSVSLGFVFTELSAFEGSFLTFGKLRASAARTANIAGAYNTTNYFYSAGTGDGWTNGAGFPYQGQTGFQVGSGLGNPDLKHETMDSWEVGLEARMFNGRVGFDVSYFENLNKDLLMSVPIARSTGFSSVYKNAASMESKGIEVSFDAAIVQSNSFQWDILANFTKMTNTVTELAEGVDNIFLGGFTVPQVRAVVGEEYGSIFGNDWYRDADGNILVNDDPTDNLRDGYPFPDTRSMVPIGNTNPDWTANITNTFTYKDLSLSFLVDIKKGGMMYNGTAFAMNYFGTHKRTENREVYYTPEGTIDFDLTPSENIVVFDGVYGHVDADGNPVSSGKTNVTPVVLDEDWFEGNGSNFGGGPSVAAMEPAGWVRLRDITLSYNLPVKNTFLSDAMIYVSGKNLLLFTPYTGVDPETNLLGSSNARGMDYFNNPGTKTYMVGLKVTF</sequence>
<keyword evidence="2 7" id="KW-0813">Transport</keyword>
<keyword evidence="8" id="KW-0732">Signal</keyword>
<dbReference type="FunFam" id="2.60.40.1120:FF:000003">
    <property type="entry name" value="Outer membrane protein Omp121"/>
    <property type="match status" value="1"/>
</dbReference>
<protein>
    <submittedName>
        <fullName evidence="10">SusC/RagA family TonB-linked outer membrane protein</fullName>
    </submittedName>
</protein>
<organism evidence="10 11">
    <name type="scientific">Maribellus comscasis</name>
    <dbReference type="NCBI Taxonomy" id="2681766"/>
    <lineage>
        <taxon>Bacteria</taxon>
        <taxon>Pseudomonadati</taxon>
        <taxon>Bacteroidota</taxon>
        <taxon>Bacteroidia</taxon>
        <taxon>Marinilabiliales</taxon>
        <taxon>Prolixibacteraceae</taxon>
        <taxon>Maribellus</taxon>
    </lineage>
</organism>
<evidence type="ECO:0000256" key="8">
    <source>
        <dbReference type="SAM" id="SignalP"/>
    </source>
</evidence>
<dbReference type="Proteomes" id="UP000428260">
    <property type="component" value="Chromosome"/>
</dbReference>
<dbReference type="PROSITE" id="PS52016">
    <property type="entry name" value="TONB_DEPENDENT_REC_3"/>
    <property type="match status" value="1"/>
</dbReference>
<comment type="subcellular location">
    <subcellularLocation>
        <location evidence="1 7">Cell outer membrane</location>
        <topology evidence="1 7">Multi-pass membrane protein</topology>
    </subcellularLocation>
</comment>
<evidence type="ECO:0000259" key="9">
    <source>
        <dbReference type="Pfam" id="PF07715"/>
    </source>
</evidence>
<dbReference type="Gene3D" id="2.60.40.1120">
    <property type="entry name" value="Carboxypeptidase-like, regulatory domain"/>
    <property type="match status" value="1"/>
</dbReference>
<dbReference type="GO" id="GO:0009279">
    <property type="term" value="C:cell outer membrane"/>
    <property type="evidence" value="ECO:0007669"/>
    <property type="project" value="UniProtKB-SubCell"/>
</dbReference>
<dbReference type="NCBIfam" id="TIGR04057">
    <property type="entry name" value="SusC_RagA_signa"/>
    <property type="match status" value="1"/>
</dbReference>
<evidence type="ECO:0000256" key="7">
    <source>
        <dbReference type="PROSITE-ProRule" id="PRU01360"/>
    </source>
</evidence>
<evidence type="ECO:0000256" key="6">
    <source>
        <dbReference type="ARBA" id="ARBA00023237"/>
    </source>
</evidence>
<evidence type="ECO:0000256" key="1">
    <source>
        <dbReference type="ARBA" id="ARBA00004571"/>
    </source>
</evidence>
<dbReference type="InterPro" id="IPR039426">
    <property type="entry name" value="TonB-dep_rcpt-like"/>
</dbReference>
<reference evidence="10 11" key="1">
    <citation type="submission" date="2019-11" db="EMBL/GenBank/DDBJ databases">
        <authorList>
            <person name="Zheng R.K."/>
            <person name="Sun C.M."/>
        </authorList>
    </citation>
    <scope>NUCLEOTIDE SEQUENCE [LARGE SCALE GENOMIC DNA]</scope>
    <source>
        <strain evidence="10 11">WC007</strain>
    </source>
</reference>
<dbReference type="Pfam" id="PF07715">
    <property type="entry name" value="Plug"/>
    <property type="match status" value="1"/>
</dbReference>
<keyword evidence="4 7" id="KW-0812">Transmembrane</keyword>
<comment type="similarity">
    <text evidence="7">Belongs to the TonB-dependent receptor family.</text>
</comment>
<dbReference type="InterPro" id="IPR036942">
    <property type="entry name" value="Beta-barrel_TonB_sf"/>
</dbReference>
<dbReference type="SUPFAM" id="SSF49464">
    <property type="entry name" value="Carboxypeptidase regulatory domain-like"/>
    <property type="match status" value="1"/>
</dbReference>
<keyword evidence="11" id="KW-1185">Reference proteome</keyword>
<evidence type="ECO:0000256" key="5">
    <source>
        <dbReference type="ARBA" id="ARBA00023136"/>
    </source>
</evidence>
<dbReference type="RefSeq" id="WP_158868163.1">
    <property type="nucleotide sequence ID" value="NZ_CP046401.1"/>
</dbReference>
<dbReference type="AlphaFoldDB" id="A0A6I6JY66"/>
<name>A0A6I6JY66_9BACT</name>
<dbReference type="InterPro" id="IPR023996">
    <property type="entry name" value="TonB-dep_OMP_SusC/RagA"/>
</dbReference>
<evidence type="ECO:0000256" key="2">
    <source>
        <dbReference type="ARBA" id="ARBA00022448"/>
    </source>
</evidence>